<proteinExistence type="predicted"/>
<protein>
    <submittedName>
        <fullName evidence="1">Uncharacterized protein</fullName>
    </submittedName>
</protein>
<accession>A0A0P1AS25</accession>
<dbReference type="RefSeq" id="XP_024580998.1">
    <property type="nucleotide sequence ID" value="XM_024730752.1"/>
</dbReference>
<evidence type="ECO:0000313" key="1">
    <source>
        <dbReference type="EMBL" id="CEG44629.1"/>
    </source>
</evidence>
<dbReference type="EMBL" id="CCYD01001204">
    <property type="protein sequence ID" value="CEG44629.1"/>
    <property type="molecule type" value="Genomic_DNA"/>
</dbReference>
<evidence type="ECO:0000313" key="2">
    <source>
        <dbReference type="Proteomes" id="UP000054928"/>
    </source>
</evidence>
<organism evidence="1 2">
    <name type="scientific">Plasmopara halstedii</name>
    <name type="common">Downy mildew of sunflower</name>
    <dbReference type="NCBI Taxonomy" id="4781"/>
    <lineage>
        <taxon>Eukaryota</taxon>
        <taxon>Sar</taxon>
        <taxon>Stramenopiles</taxon>
        <taxon>Oomycota</taxon>
        <taxon>Peronosporomycetes</taxon>
        <taxon>Peronosporales</taxon>
        <taxon>Peronosporaceae</taxon>
        <taxon>Plasmopara</taxon>
    </lineage>
</organism>
<sequence>MSRILKQETVCRGIQGSLSCLRPWCMEQDLANTGDFKSRVEDTGPCKIEGE</sequence>
<dbReference type="AlphaFoldDB" id="A0A0P1AS25"/>
<dbReference type="GeneID" id="36396030"/>
<keyword evidence="2" id="KW-1185">Reference proteome</keyword>
<reference evidence="2" key="1">
    <citation type="submission" date="2014-09" db="EMBL/GenBank/DDBJ databases">
        <authorList>
            <person name="Sharma Rahul"/>
            <person name="Thines Marco"/>
        </authorList>
    </citation>
    <scope>NUCLEOTIDE SEQUENCE [LARGE SCALE GENOMIC DNA]</scope>
</reference>
<name>A0A0P1AS25_PLAHL</name>
<dbReference type="Proteomes" id="UP000054928">
    <property type="component" value="Unassembled WGS sequence"/>
</dbReference>